<evidence type="ECO:0000313" key="1">
    <source>
        <dbReference type="EMBL" id="GAI92990.1"/>
    </source>
</evidence>
<dbReference type="AlphaFoldDB" id="X1TZK7"/>
<reference evidence="1" key="1">
    <citation type="journal article" date="2014" name="Front. Microbiol.">
        <title>High frequency of phylogenetically diverse reductive dehalogenase-homologous genes in deep subseafloor sedimentary metagenomes.</title>
        <authorList>
            <person name="Kawai M."/>
            <person name="Futagami T."/>
            <person name="Toyoda A."/>
            <person name="Takaki Y."/>
            <person name="Nishi S."/>
            <person name="Hori S."/>
            <person name="Arai W."/>
            <person name="Tsubouchi T."/>
            <person name="Morono Y."/>
            <person name="Uchiyama I."/>
            <person name="Ito T."/>
            <person name="Fujiyama A."/>
            <person name="Inagaki F."/>
            <person name="Takami H."/>
        </authorList>
    </citation>
    <scope>NUCLEOTIDE SEQUENCE</scope>
    <source>
        <strain evidence="1">Expedition CK06-06</strain>
    </source>
</reference>
<organism evidence="1">
    <name type="scientific">marine sediment metagenome</name>
    <dbReference type="NCBI Taxonomy" id="412755"/>
    <lineage>
        <taxon>unclassified sequences</taxon>
        <taxon>metagenomes</taxon>
        <taxon>ecological metagenomes</taxon>
    </lineage>
</organism>
<proteinExistence type="predicted"/>
<comment type="caution">
    <text evidence="1">The sequence shown here is derived from an EMBL/GenBank/DDBJ whole genome shotgun (WGS) entry which is preliminary data.</text>
</comment>
<gene>
    <name evidence="1" type="ORF">S12H4_26865</name>
</gene>
<sequence length="59" mass="6972">MEEVAVGRYKYVPESKTWDVRMDEEAWFECKKQVQAEVLSHLVRMESLLKQLVDAVKKS</sequence>
<dbReference type="EMBL" id="BARW01015287">
    <property type="protein sequence ID" value="GAI92990.1"/>
    <property type="molecule type" value="Genomic_DNA"/>
</dbReference>
<name>X1TZK7_9ZZZZ</name>
<protein>
    <submittedName>
        <fullName evidence="1">Uncharacterized protein</fullName>
    </submittedName>
</protein>
<accession>X1TZK7</accession>